<keyword evidence="1" id="KW-1133">Transmembrane helix</keyword>
<keyword evidence="1" id="KW-0812">Transmembrane</keyword>
<evidence type="ECO:0000313" key="3">
    <source>
        <dbReference type="Proteomes" id="UP000198822"/>
    </source>
</evidence>
<reference evidence="3" key="1">
    <citation type="submission" date="2016-10" db="EMBL/GenBank/DDBJ databases">
        <authorList>
            <person name="Varghese N."/>
            <person name="Submissions S."/>
        </authorList>
    </citation>
    <scope>NUCLEOTIDE SEQUENCE [LARGE SCALE GENOMIC DNA]</scope>
    <source>
        <strain evidence="3">DSM 22002</strain>
    </source>
</reference>
<keyword evidence="3" id="KW-1185">Reference proteome</keyword>
<sequence length="94" mass="9696">MDGGVVAAAMRWHSIWPIWALAVVGSIVVAVLVPVDRTVWLPIVLGTCVLASFGVQLGFPNQKGLVDRLFASVGGAVIVLAAATVVFKALSIAA</sequence>
<evidence type="ECO:0000256" key="1">
    <source>
        <dbReference type="SAM" id="Phobius"/>
    </source>
</evidence>
<dbReference type="Proteomes" id="UP000198822">
    <property type="component" value="Chromosome I"/>
</dbReference>
<accession>A0A1G8BAY3</accession>
<feature type="transmembrane region" description="Helical" evidence="1">
    <location>
        <begin position="39"/>
        <end position="57"/>
    </location>
</feature>
<name>A0A1G8BAY3_9MICO</name>
<dbReference type="STRING" id="399736.SAMN04489720_0829"/>
<feature type="transmembrane region" description="Helical" evidence="1">
    <location>
        <begin position="69"/>
        <end position="90"/>
    </location>
</feature>
<organism evidence="2 3">
    <name type="scientific">Agrococcus jejuensis</name>
    <dbReference type="NCBI Taxonomy" id="399736"/>
    <lineage>
        <taxon>Bacteria</taxon>
        <taxon>Bacillati</taxon>
        <taxon>Actinomycetota</taxon>
        <taxon>Actinomycetes</taxon>
        <taxon>Micrococcales</taxon>
        <taxon>Microbacteriaceae</taxon>
        <taxon>Agrococcus</taxon>
    </lineage>
</organism>
<dbReference type="AlphaFoldDB" id="A0A1G8BAY3"/>
<gene>
    <name evidence="2" type="ORF">SAMN04489720_0829</name>
</gene>
<dbReference type="EMBL" id="LT629695">
    <property type="protein sequence ID" value="SDH30365.1"/>
    <property type="molecule type" value="Genomic_DNA"/>
</dbReference>
<evidence type="ECO:0000313" key="2">
    <source>
        <dbReference type="EMBL" id="SDH30365.1"/>
    </source>
</evidence>
<proteinExistence type="predicted"/>
<keyword evidence="1" id="KW-0472">Membrane</keyword>
<feature type="transmembrane region" description="Helical" evidence="1">
    <location>
        <begin position="12"/>
        <end position="33"/>
    </location>
</feature>
<protein>
    <submittedName>
        <fullName evidence="2">Uncharacterized protein</fullName>
    </submittedName>
</protein>